<keyword evidence="9" id="KW-1185">Reference proteome</keyword>
<comment type="caution">
    <text evidence="8">The sequence shown here is derived from an EMBL/GenBank/DDBJ whole genome shotgun (WGS) entry which is preliminary data.</text>
</comment>
<dbReference type="InterPro" id="IPR008979">
    <property type="entry name" value="Galactose-bd-like_sf"/>
</dbReference>
<dbReference type="InterPro" id="IPR000933">
    <property type="entry name" value="Glyco_hydro_29"/>
</dbReference>
<keyword evidence="3 6" id="KW-0732">Signal</keyword>
<evidence type="ECO:0000256" key="3">
    <source>
        <dbReference type="ARBA" id="ARBA00022729"/>
    </source>
</evidence>
<dbReference type="SMART" id="SM00812">
    <property type="entry name" value="Alpha_L_fucos"/>
    <property type="match status" value="1"/>
</dbReference>
<evidence type="ECO:0000256" key="2">
    <source>
        <dbReference type="ARBA" id="ARBA00012662"/>
    </source>
</evidence>
<dbReference type="InterPro" id="IPR057739">
    <property type="entry name" value="Glyco_hydro_29_N"/>
</dbReference>
<accession>A0ABS8XC43</accession>
<gene>
    <name evidence="8" type="ORF">LXT12_06755</name>
</gene>
<dbReference type="Proteomes" id="UP001201463">
    <property type="component" value="Unassembled WGS sequence"/>
</dbReference>
<dbReference type="Pfam" id="PF22633">
    <property type="entry name" value="F5_F8_type_C_2"/>
    <property type="match status" value="1"/>
</dbReference>
<sequence length="780" mass="85973">MTRRISDFLPDRARVAALLAGLACMVAPSAHPAPSVPYAHEHVVETGDSPAVVAEKAAKVLPRANQVEWMRLERTFFLHFGVNTFNEVEWGTGREDPAIFNPAALDARQWLSAVKQLDGKMLVLVAKHHDGFSMWPTRYTAHSSAASPWRGGKGDLVREVSQAAREAGVKFAIYLSPADLYQLKTNPKNPAGYYGNGSPKLASTIPTDPASFKTDPGKGRAPTPGFKIYRYEVDDYNRYFLNQLYELLTEYGPIAEVWFDGANPDPSVSQTYDYNAWYDLIRHLQPGAVIMGKGPDVRWVGSESGYGRTTEWSVVPLPKAPERFDWPDWQGGDIGSRAQLKPGSHLWWYPAETNVTILGNGQWFWARSKRPRPVPQLVDIFYSSIGRNGNLILNLSPDNRGLVPDNQVQTLAQVAEIVRDTFRTNLAAGARLSADHAAPGHGAGAAADGRLGTWWEAAAGRTDGSLTLSLPQPQTFDVVSLQEAVDKRGQRIERFALEAWDGQRWVALPRIRSDETTTVGQRRLIRLSQPVTTDRVRVRIEQARFAPTLAEVALYRQSLDLMPPSIADRDAEGRVAISHPAGGRFVYTTDGSMPTAQSPVYAAPLALPSSGIIKTARLQPDGRLGVIGVRNFVGLSPRGWKVVDVDSEETAGGNNAAALAIDGDSSTYWHTRWGADLKLPHHITVDMGQVHRIAGFVYLPRQDGVLNGTVENYRLETSEDGQAWSVAVDKGTFANVRNNPDLQEVRFAPVKARFFRFTALDEVWRNGWTSAAELSVIPAQ</sequence>
<dbReference type="Pfam" id="PF00754">
    <property type="entry name" value="F5_F8_type_C"/>
    <property type="match status" value="1"/>
</dbReference>
<dbReference type="Gene3D" id="3.20.20.80">
    <property type="entry name" value="Glycosidases"/>
    <property type="match status" value="1"/>
</dbReference>
<dbReference type="PANTHER" id="PTHR10030:SF37">
    <property type="entry name" value="ALPHA-L-FUCOSIDASE-RELATED"/>
    <property type="match status" value="1"/>
</dbReference>
<dbReference type="SUPFAM" id="SSF49785">
    <property type="entry name" value="Galactose-binding domain-like"/>
    <property type="match status" value="2"/>
</dbReference>
<dbReference type="InterPro" id="IPR059177">
    <property type="entry name" value="GH29D-like_dom"/>
</dbReference>
<evidence type="ECO:0000256" key="5">
    <source>
        <dbReference type="ARBA" id="ARBA00023295"/>
    </source>
</evidence>
<organism evidence="8 9">
    <name type="scientific">Pelomonas caseinilytica</name>
    <dbReference type="NCBI Taxonomy" id="2906763"/>
    <lineage>
        <taxon>Bacteria</taxon>
        <taxon>Pseudomonadati</taxon>
        <taxon>Pseudomonadota</taxon>
        <taxon>Betaproteobacteria</taxon>
        <taxon>Burkholderiales</taxon>
        <taxon>Sphaerotilaceae</taxon>
        <taxon>Roseateles</taxon>
    </lineage>
</organism>
<keyword evidence="4" id="KW-0378">Hydrolase</keyword>
<evidence type="ECO:0000256" key="1">
    <source>
        <dbReference type="ARBA" id="ARBA00007951"/>
    </source>
</evidence>
<dbReference type="EMBL" id="JAJTWT010000002">
    <property type="protein sequence ID" value="MCE4536947.1"/>
    <property type="molecule type" value="Genomic_DNA"/>
</dbReference>
<proteinExistence type="inferred from homology"/>
<feature type="signal peptide" evidence="6">
    <location>
        <begin position="1"/>
        <end position="32"/>
    </location>
</feature>
<evidence type="ECO:0000259" key="7">
    <source>
        <dbReference type="PROSITE" id="PS50022"/>
    </source>
</evidence>
<reference evidence="8 9" key="1">
    <citation type="submission" date="2021-12" db="EMBL/GenBank/DDBJ databases">
        <title>Genome seq of p7.</title>
        <authorList>
            <person name="Seo T."/>
        </authorList>
    </citation>
    <scope>NUCLEOTIDE SEQUENCE [LARGE SCALE GENOMIC DNA]</scope>
    <source>
        <strain evidence="8 9">P7</strain>
    </source>
</reference>
<dbReference type="PANTHER" id="PTHR10030">
    <property type="entry name" value="ALPHA-L-FUCOSIDASE"/>
    <property type="match status" value="1"/>
</dbReference>
<name>A0ABS8XC43_9BURK</name>
<feature type="domain" description="F5/8 type C" evidence="7">
    <location>
        <begin position="628"/>
        <end position="777"/>
    </location>
</feature>
<dbReference type="InterPro" id="IPR017853">
    <property type="entry name" value="GH"/>
</dbReference>
<dbReference type="RefSeq" id="WP_233390658.1">
    <property type="nucleotide sequence ID" value="NZ_JAJTWT010000002.1"/>
</dbReference>
<evidence type="ECO:0000313" key="8">
    <source>
        <dbReference type="EMBL" id="MCE4536947.1"/>
    </source>
</evidence>
<protein>
    <recommendedName>
        <fullName evidence="2">alpha-L-fucosidase</fullName>
        <ecNumber evidence="2">3.2.1.51</ecNumber>
    </recommendedName>
</protein>
<dbReference type="Gene3D" id="2.60.120.260">
    <property type="entry name" value="Galactose-binding domain-like"/>
    <property type="match status" value="2"/>
</dbReference>
<dbReference type="Pfam" id="PF13290">
    <property type="entry name" value="CHB_HEX_C_1"/>
    <property type="match status" value="1"/>
</dbReference>
<comment type="similarity">
    <text evidence="1">Belongs to the glycosyl hydrolase 29 family.</text>
</comment>
<evidence type="ECO:0000313" key="9">
    <source>
        <dbReference type="Proteomes" id="UP001201463"/>
    </source>
</evidence>
<dbReference type="Pfam" id="PF01120">
    <property type="entry name" value="Alpha_L_fucos"/>
    <property type="match status" value="1"/>
</dbReference>
<dbReference type="InterPro" id="IPR000421">
    <property type="entry name" value="FA58C"/>
</dbReference>
<evidence type="ECO:0000256" key="4">
    <source>
        <dbReference type="ARBA" id="ARBA00022801"/>
    </source>
</evidence>
<dbReference type="EC" id="3.2.1.51" evidence="2"/>
<evidence type="ECO:0000256" key="6">
    <source>
        <dbReference type="SAM" id="SignalP"/>
    </source>
</evidence>
<dbReference type="SUPFAM" id="SSF51445">
    <property type="entry name" value="(Trans)glycosidases"/>
    <property type="match status" value="1"/>
</dbReference>
<keyword evidence="5" id="KW-0326">Glycosidase</keyword>
<dbReference type="PROSITE" id="PS50022">
    <property type="entry name" value="FA58C_3"/>
    <property type="match status" value="1"/>
</dbReference>
<feature type="chain" id="PRO_5046740660" description="alpha-L-fucosidase" evidence="6">
    <location>
        <begin position="33"/>
        <end position="780"/>
    </location>
</feature>